<sequence>MAKNTGASKFRKVNVDEYDEENFQDNEDSDVGVVGPNENEVTNFLNQSKNVEALKAVLQNPLQGCKDKRLKDKVVQLVVRVLTAFKASDIEKGVNALDSQTLDILMKYIYRGFEFPSEGSSAALLSWHEKVYAKGGPGCIIRVLTDRKSV</sequence>
<dbReference type="Gene3D" id="1.25.40.190">
    <property type="entry name" value="Actin-related protein 2/3 complex subunit 5"/>
    <property type="match status" value="1"/>
</dbReference>
<proteinExistence type="inferred from homology"/>
<dbReference type="EnsemblMetazoa" id="G25627.2">
    <property type="protein sequence ID" value="G25627.2:cds"/>
    <property type="gene ID" value="G25627"/>
</dbReference>
<reference evidence="7" key="1">
    <citation type="submission" date="2022-08" db="UniProtKB">
        <authorList>
            <consortium name="EnsemblMetazoa"/>
        </authorList>
    </citation>
    <scope>IDENTIFICATION</scope>
    <source>
        <strain evidence="7">05x7-T-G4-1.051#20</strain>
    </source>
</reference>
<evidence type="ECO:0000256" key="6">
    <source>
        <dbReference type="RuleBase" id="RU004301"/>
    </source>
</evidence>
<keyword evidence="4 6" id="KW-0206">Cytoskeleton</keyword>
<organism evidence="7 8">
    <name type="scientific">Magallana gigas</name>
    <name type="common">Pacific oyster</name>
    <name type="synonym">Crassostrea gigas</name>
    <dbReference type="NCBI Taxonomy" id="29159"/>
    <lineage>
        <taxon>Eukaryota</taxon>
        <taxon>Metazoa</taxon>
        <taxon>Spiralia</taxon>
        <taxon>Lophotrochozoa</taxon>
        <taxon>Mollusca</taxon>
        <taxon>Bivalvia</taxon>
        <taxon>Autobranchia</taxon>
        <taxon>Pteriomorphia</taxon>
        <taxon>Ostreida</taxon>
        <taxon>Ostreoidea</taxon>
        <taxon>Ostreidae</taxon>
        <taxon>Magallana</taxon>
    </lineage>
</organism>
<evidence type="ECO:0000256" key="2">
    <source>
        <dbReference type="ARBA" id="ARBA00006084"/>
    </source>
</evidence>
<comment type="similarity">
    <text evidence="2 6">Belongs to the ARPC5 family.</text>
</comment>
<protein>
    <recommendedName>
        <fullName evidence="6">Actin-related protein 2/3 complex subunit 5</fullName>
    </recommendedName>
</protein>
<dbReference type="GO" id="GO:0034314">
    <property type="term" value="P:Arp2/3 complex-mediated actin nucleation"/>
    <property type="evidence" value="ECO:0007669"/>
    <property type="project" value="InterPro"/>
</dbReference>
<dbReference type="GO" id="GO:0030833">
    <property type="term" value="P:regulation of actin filament polymerization"/>
    <property type="evidence" value="ECO:0007669"/>
    <property type="project" value="InterPro"/>
</dbReference>
<dbReference type="OMA" id="GMGCIMR"/>
<dbReference type="FunFam" id="1.25.40.190:FF:000003">
    <property type="entry name" value="Actin-related protein 2/3 complex subunit 5"/>
    <property type="match status" value="1"/>
</dbReference>
<evidence type="ECO:0000313" key="7">
    <source>
        <dbReference type="EnsemblMetazoa" id="G25627.2:cds"/>
    </source>
</evidence>
<accession>A0A8W8KWY2</accession>
<name>A0A8W8KWY2_MAGGI</name>
<dbReference type="Pfam" id="PF04699">
    <property type="entry name" value="P16-Arc"/>
    <property type="match status" value="1"/>
</dbReference>
<keyword evidence="8" id="KW-1185">Reference proteome</keyword>
<evidence type="ECO:0000313" key="8">
    <source>
        <dbReference type="Proteomes" id="UP000005408"/>
    </source>
</evidence>
<comment type="function">
    <text evidence="5">Functions as a component of the Arp2/3 complex which is involved in regulation of actin polymerization and together with an activating nucleation-promoting factor (NPF) mediates the formation of branched actin networks.</text>
</comment>
<dbReference type="InterPro" id="IPR006789">
    <property type="entry name" value="ARPC5"/>
</dbReference>
<dbReference type="PANTHER" id="PTHR12644">
    <property type="entry name" value="ARP2/3 COMPLEX 16 KD SUBUNIT P16-ARC"/>
    <property type="match status" value="1"/>
</dbReference>
<dbReference type="EnsemblMetazoa" id="G25627.1">
    <property type="protein sequence ID" value="G25627.1:cds"/>
    <property type="gene ID" value="G25627"/>
</dbReference>
<keyword evidence="3" id="KW-0963">Cytoplasm</keyword>
<dbReference type="InterPro" id="IPR036743">
    <property type="entry name" value="ARPC5_sf"/>
</dbReference>
<comment type="function">
    <text evidence="6">Functions as component of the Arp2/3 complex which is involved in regulation of actin polymerization and together with an activating nucleation-promoting factor (NPF) mediates the formation of branched actin networks. Arp2/3 complex plays a critical role in the control of cell morphogenesis via the modulation of cell polarity development.</text>
</comment>
<dbReference type="PIRSF" id="PIRSF039096">
    <property type="entry name" value="p16-ARC"/>
    <property type="match status" value="1"/>
</dbReference>
<dbReference type="SUPFAM" id="SSF69103">
    <property type="entry name" value="Arp2/3 complex 16 kDa subunit ARPC5"/>
    <property type="match status" value="1"/>
</dbReference>
<dbReference type="EnsemblMetazoa" id="G25627.4">
    <property type="protein sequence ID" value="G25627.4:cds"/>
    <property type="gene ID" value="G25627"/>
</dbReference>
<evidence type="ECO:0000256" key="4">
    <source>
        <dbReference type="ARBA" id="ARBA00023212"/>
    </source>
</evidence>
<dbReference type="AlphaFoldDB" id="A0A8W8KWY2"/>
<evidence type="ECO:0000256" key="5">
    <source>
        <dbReference type="ARBA" id="ARBA00060329"/>
    </source>
</evidence>
<evidence type="ECO:0000256" key="3">
    <source>
        <dbReference type="ARBA" id="ARBA00022490"/>
    </source>
</evidence>
<evidence type="ECO:0000256" key="1">
    <source>
        <dbReference type="ARBA" id="ARBA00004245"/>
    </source>
</evidence>
<dbReference type="Proteomes" id="UP000005408">
    <property type="component" value="Unassembled WGS sequence"/>
</dbReference>
<dbReference type="OrthoDB" id="429520at2759"/>
<comment type="subcellular location">
    <subcellularLocation>
        <location evidence="1">Cytoplasm</location>
        <location evidence="1">Cytoskeleton</location>
    </subcellularLocation>
</comment>
<dbReference type="GO" id="GO:0005885">
    <property type="term" value="C:Arp2/3 protein complex"/>
    <property type="evidence" value="ECO:0007669"/>
    <property type="project" value="InterPro"/>
</dbReference>